<dbReference type="EMBL" id="RJVO01000007">
    <property type="protein sequence ID" value="ROH87758.1"/>
    <property type="molecule type" value="Genomic_DNA"/>
</dbReference>
<keyword evidence="3" id="KW-1185">Reference proteome</keyword>
<comment type="caution">
    <text evidence="2">The sequence shown here is derived from an EMBL/GenBank/DDBJ whole genome shotgun (WGS) entry which is preliminary data.</text>
</comment>
<reference evidence="2 3" key="1">
    <citation type="submission" date="2018-10" db="EMBL/GenBank/DDBJ databases">
        <authorList>
            <person name="Chen W.-M."/>
        </authorList>
    </citation>
    <scope>NUCLEOTIDE SEQUENCE [LARGE SCALE GENOMIC DNA]</scope>
    <source>
        <strain evidence="2 3">THS-13</strain>
    </source>
</reference>
<dbReference type="InParanoid" id="A0A3N0V5M6"/>
<dbReference type="InterPro" id="IPR031800">
    <property type="entry name" value="PilZ_atypical"/>
</dbReference>
<sequence length="184" mass="19802">MDRGDSSAIDTAPAAVRPLPLRWVAGPFDFDTPAQAEALRVLATVAVLEEHAKPQAEEAGGIEAEVARLHQKVQLLMEMVGSLVRAQLALPAAVPVRLTAGGLRWQSPTPPAVGSQGLLELWLHPACPEPLRLPARVLSASTETPTQVEAVFEGLPEALAGALEKLVFLRHRRELAETRQLRRG</sequence>
<evidence type="ECO:0000259" key="1">
    <source>
        <dbReference type="Pfam" id="PF16823"/>
    </source>
</evidence>
<organism evidence="2 3">
    <name type="scientific">Stagnimonas aquatica</name>
    <dbReference type="NCBI Taxonomy" id="2689987"/>
    <lineage>
        <taxon>Bacteria</taxon>
        <taxon>Pseudomonadati</taxon>
        <taxon>Pseudomonadota</taxon>
        <taxon>Gammaproteobacteria</taxon>
        <taxon>Nevskiales</taxon>
        <taxon>Nevskiaceae</taxon>
        <taxon>Stagnimonas</taxon>
    </lineage>
</organism>
<name>A0A3N0V5M6_9GAMM</name>
<protein>
    <recommendedName>
        <fullName evidence="1">Cyclic di-GMP receptor atypical PilZ domain-containing protein</fullName>
    </recommendedName>
</protein>
<dbReference type="RefSeq" id="WP_123212482.1">
    <property type="nucleotide sequence ID" value="NZ_RJVO01000007.1"/>
</dbReference>
<feature type="domain" description="Cyclic di-GMP receptor atypical PilZ" evidence="1">
    <location>
        <begin position="42"/>
        <end position="179"/>
    </location>
</feature>
<proteinExistence type="predicted"/>
<evidence type="ECO:0000313" key="2">
    <source>
        <dbReference type="EMBL" id="ROH87758.1"/>
    </source>
</evidence>
<gene>
    <name evidence="2" type="ORF">ED208_13660</name>
</gene>
<dbReference type="AlphaFoldDB" id="A0A3N0V5M6"/>
<accession>A0A3N0V5M6</accession>
<dbReference type="Pfam" id="PF16823">
    <property type="entry name" value="tPilZ"/>
    <property type="match status" value="1"/>
</dbReference>
<evidence type="ECO:0000313" key="3">
    <source>
        <dbReference type="Proteomes" id="UP000282106"/>
    </source>
</evidence>
<dbReference type="Proteomes" id="UP000282106">
    <property type="component" value="Unassembled WGS sequence"/>
</dbReference>